<dbReference type="OrthoDB" id="1744165at2759"/>
<accession>A0A371ED14</accession>
<keyword evidence="2" id="KW-1185">Reference proteome</keyword>
<dbReference type="EMBL" id="QJKJ01014641">
    <property type="protein sequence ID" value="RDX63931.1"/>
    <property type="molecule type" value="Genomic_DNA"/>
</dbReference>
<reference evidence="1" key="1">
    <citation type="submission" date="2018-05" db="EMBL/GenBank/DDBJ databases">
        <title>Draft genome of Mucuna pruriens seed.</title>
        <authorList>
            <person name="Nnadi N.E."/>
            <person name="Vos R."/>
            <person name="Hasami M.H."/>
            <person name="Devisetty U.K."/>
            <person name="Aguiy J.C."/>
        </authorList>
    </citation>
    <scope>NUCLEOTIDE SEQUENCE [LARGE SCALE GENOMIC DNA]</scope>
    <source>
        <strain evidence="1">JCA_2017</strain>
    </source>
</reference>
<sequence>MKILLWIIVRETTIPKMHKAMGDLNKMNEATWRDMMEIHLVIWAKSHFDTYIMCDLQVNNMCEALNKAILEHKGKSIISLFGGIKLHMTNKFVSLRGTMLKYNWRICLMIQQILEKAKREVDGWYPNWTRDINFSIFKITNNHDKHIEVEFFATYLHIFMPYNGLKLWLVVDYEPINPL</sequence>
<dbReference type="AlphaFoldDB" id="A0A371ED14"/>
<evidence type="ECO:0000313" key="1">
    <source>
        <dbReference type="EMBL" id="RDX63931.1"/>
    </source>
</evidence>
<proteinExistence type="predicted"/>
<comment type="caution">
    <text evidence="1">The sequence shown here is derived from an EMBL/GenBank/DDBJ whole genome shotgun (WGS) entry which is preliminary data.</text>
</comment>
<evidence type="ECO:0000313" key="2">
    <source>
        <dbReference type="Proteomes" id="UP000257109"/>
    </source>
</evidence>
<organism evidence="1 2">
    <name type="scientific">Mucuna pruriens</name>
    <name type="common">Velvet bean</name>
    <name type="synonym">Dolichos pruriens</name>
    <dbReference type="NCBI Taxonomy" id="157652"/>
    <lineage>
        <taxon>Eukaryota</taxon>
        <taxon>Viridiplantae</taxon>
        <taxon>Streptophyta</taxon>
        <taxon>Embryophyta</taxon>
        <taxon>Tracheophyta</taxon>
        <taxon>Spermatophyta</taxon>
        <taxon>Magnoliopsida</taxon>
        <taxon>eudicotyledons</taxon>
        <taxon>Gunneridae</taxon>
        <taxon>Pentapetalae</taxon>
        <taxon>rosids</taxon>
        <taxon>fabids</taxon>
        <taxon>Fabales</taxon>
        <taxon>Fabaceae</taxon>
        <taxon>Papilionoideae</taxon>
        <taxon>50 kb inversion clade</taxon>
        <taxon>NPAAA clade</taxon>
        <taxon>indigoferoid/millettioid clade</taxon>
        <taxon>Phaseoleae</taxon>
        <taxon>Mucuna</taxon>
    </lineage>
</organism>
<dbReference type="Proteomes" id="UP000257109">
    <property type="component" value="Unassembled WGS sequence"/>
</dbReference>
<protein>
    <submittedName>
        <fullName evidence="1">Uncharacterized protein</fullName>
    </submittedName>
</protein>
<gene>
    <name evidence="1" type="ORF">CR513_57575</name>
</gene>
<name>A0A371ED14_MUCPR</name>
<feature type="non-terminal residue" evidence="1">
    <location>
        <position position="1"/>
    </location>
</feature>